<keyword evidence="3" id="KW-1185">Reference proteome</keyword>
<gene>
    <name evidence="2" type="ORF">GCM10010841_26330</name>
</gene>
<comment type="caution">
    <text evidence="2">The sequence shown here is derived from an EMBL/GenBank/DDBJ whole genome shotgun (WGS) entry which is preliminary data.</text>
</comment>
<evidence type="ECO:0000313" key="3">
    <source>
        <dbReference type="Proteomes" id="UP000661918"/>
    </source>
</evidence>
<protein>
    <recommendedName>
        <fullName evidence="1">Transposase IS4-like domain-containing protein</fullName>
    </recommendedName>
</protein>
<evidence type="ECO:0000259" key="1">
    <source>
        <dbReference type="Pfam" id="PF01609"/>
    </source>
</evidence>
<name>A0ABQ2GXC1_9DEIO</name>
<feature type="domain" description="Transposase IS4-like" evidence="1">
    <location>
        <begin position="26"/>
        <end position="76"/>
    </location>
</feature>
<proteinExistence type="predicted"/>
<accession>A0ABQ2GXC1</accession>
<organism evidence="2 3">
    <name type="scientific">Deinococcus aerophilus</name>
    <dbReference type="NCBI Taxonomy" id="522488"/>
    <lineage>
        <taxon>Bacteria</taxon>
        <taxon>Thermotogati</taxon>
        <taxon>Deinococcota</taxon>
        <taxon>Deinococci</taxon>
        <taxon>Deinococcales</taxon>
        <taxon>Deinococcaceae</taxon>
        <taxon>Deinococcus</taxon>
    </lineage>
</organism>
<dbReference type="InterPro" id="IPR002559">
    <property type="entry name" value="Transposase_11"/>
</dbReference>
<dbReference type="InterPro" id="IPR012337">
    <property type="entry name" value="RNaseH-like_sf"/>
</dbReference>
<dbReference type="SUPFAM" id="SSF53098">
    <property type="entry name" value="Ribonuclease H-like"/>
    <property type="match status" value="1"/>
</dbReference>
<dbReference type="EMBL" id="BMOM01000025">
    <property type="protein sequence ID" value="GGM16747.1"/>
    <property type="molecule type" value="Genomic_DNA"/>
</dbReference>
<dbReference type="Proteomes" id="UP000661918">
    <property type="component" value="Unassembled WGS sequence"/>
</dbReference>
<sequence length="140" mass="15880">MYGEVMHARGHQVPRGDLVAIATDFSVWDTCILYQARWSVECTFESLKVRSFDLERTGITRPNRLERLCSLMILARLSCLRGSVWLHAQVPIRVKAHGRAAMSLMRYGAERLCHALRWNQPKLPALIRLPSTPFHAPGAA</sequence>
<dbReference type="Pfam" id="PF01609">
    <property type="entry name" value="DDE_Tnp_1"/>
    <property type="match status" value="1"/>
</dbReference>
<reference evidence="3" key="1">
    <citation type="journal article" date="2019" name="Int. J. Syst. Evol. Microbiol.">
        <title>The Global Catalogue of Microorganisms (GCM) 10K type strain sequencing project: providing services to taxonomists for standard genome sequencing and annotation.</title>
        <authorList>
            <consortium name="The Broad Institute Genomics Platform"/>
            <consortium name="The Broad Institute Genome Sequencing Center for Infectious Disease"/>
            <person name="Wu L."/>
            <person name="Ma J."/>
        </authorList>
    </citation>
    <scope>NUCLEOTIDE SEQUENCE [LARGE SCALE GENOMIC DNA]</scope>
    <source>
        <strain evidence="3">JCM 15443</strain>
    </source>
</reference>
<evidence type="ECO:0000313" key="2">
    <source>
        <dbReference type="EMBL" id="GGM16747.1"/>
    </source>
</evidence>